<keyword evidence="5" id="KW-0677">Repeat</keyword>
<dbReference type="SUPFAM" id="SSF53335">
    <property type="entry name" value="S-adenosyl-L-methionine-dependent methyltransferases"/>
    <property type="match status" value="1"/>
</dbReference>
<keyword evidence="7" id="KW-0539">Nucleus</keyword>
<dbReference type="PROSITE" id="PS50082">
    <property type="entry name" value="WD_REPEATS_2"/>
    <property type="match status" value="2"/>
</dbReference>
<feature type="compositionally biased region" description="Polar residues" evidence="9">
    <location>
        <begin position="215"/>
        <end position="235"/>
    </location>
</feature>
<dbReference type="InterPro" id="IPR011041">
    <property type="entry name" value="Quinoprot_gluc/sorb_DH_b-prop"/>
</dbReference>
<dbReference type="InterPro" id="IPR029063">
    <property type="entry name" value="SAM-dependent_MTases_sf"/>
</dbReference>
<proteinExistence type="predicted"/>
<keyword evidence="13" id="KW-1185">Reference proteome</keyword>
<keyword evidence="3" id="KW-0698">rRNA processing</keyword>
<dbReference type="Gene3D" id="3.40.50.150">
    <property type="entry name" value="Vaccinia Virus protein VP39"/>
    <property type="match status" value="1"/>
</dbReference>
<feature type="repeat" description="WD" evidence="8">
    <location>
        <begin position="853"/>
        <end position="894"/>
    </location>
</feature>
<dbReference type="InterPro" id="IPR001680">
    <property type="entry name" value="WD40_rpt"/>
</dbReference>
<organism evidence="12 13">
    <name type="scientific">Gymnopilus dilepis</name>
    <dbReference type="NCBI Taxonomy" id="231916"/>
    <lineage>
        <taxon>Eukaryota</taxon>
        <taxon>Fungi</taxon>
        <taxon>Dikarya</taxon>
        <taxon>Basidiomycota</taxon>
        <taxon>Agaricomycotina</taxon>
        <taxon>Agaricomycetes</taxon>
        <taxon>Agaricomycetidae</taxon>
        <taxon>Agaricales</taxon>
        <taxon>Agaricineae</taxon>
        <taxon>Hymenogastraceae</taxon>
        <taxon>Gymnopilus</taxon>
    </lineage>
</organism>
<evidence type="ECO:0000256" key="6">
    <source>
        <dbReference type="ARBA" id="ARBA00023163"/>
    </source>
</evidence>
<dbReference type="Gene3D" id="2.130.10.10">
    <property type="entry name" value="YVTN repeat-like/Quinoprotein amine dehydrogenase"/>
    <property type="match status" value="3"/>
</dbReference>
<dbReference type="InterPro" id="IPR057644">
    <property type="entry name" value="Beta-prop_WDR75_2nd"/>
</dbReference>
<dbReference type="STRING" id="231916.A0A409YIA8"/>
<comment type="subcellular location">
    <subcellularLocation>
        <location evidence="1">Nucleus</location>
        <location evidence="1">Nucleolus</location>
    </subcellularLocation>
</comment>
<feature type="region of interest" description="Disordered" evidence="9">
    <location>
        <begin position="215"/>
        <end position="240"/>
    </location>
</feature>
<dbReference type="SMART" id="SM00320">
    <property type="entry name" value="WD40"/>
    <property type="match status" value="6"/>
</dbReference>
<keyword evidence="6" id="KW-0804">Transcription</keyword>
<evidence type="ECO:0000256" key="9">
    <source>
        <dbReference type="SAM" id="MobiDB-lite"/>
    </source>
</evidence>
<dbReference type="InterPro" id="IPR053826">
    <property type="entry name" value="WDR75"/>
</dbReference>
<reference evidence="12 13" key="1">
    <citation type="journal article" date="2018" name="Evol. Lett.">
        <title>Horizontal gene cluster transfer increased hallucinogenic mushroom diversity.</title>
        <authorList>
            <person name="Reynolds H.T."/>
            <person name="Vijayakumar V."/>
            <person name="Gluck-Thaler E."/>
            <person name="Korotkin H.B."/>
            <person name="Matheny P.B."/>
            <person name="Slot J.C."/>
        </authorList>
    </citation>
    <scope>NUCLEOTIDE SEQUENCE [LARGE SCALE GENOMIC DNA]</scope>
    <source>
        <strain evidence="12 13">SRW20</strain>
    </source>
</reference>
<feature type="region of interest" description="Disordered" evidence="9">
    <location>
        <begin position="558"/>
        <end position="592"/>
    </location>
</feature>
<feature type="repeat" description="WD" evidence="8">
    <location>
        <begin position="806"/>
        <end position="830"/>
    </location>
</feature>
<evidence type="ECO:0000313" key="13">
    <source>
        <dbReference type="Proteomes" id="UP000284706"/>
    </source>
</evidence>
<evidence type="ECO:0000256" key="3">
    <source>
        <dbReference type="ARBA" id="ARBA00022552"/>
    </source>
</evidence>
<dbReference type="OrthoDB" id="4096at2759"/>
<dbReference type="InterPro" id="IPR036322">
    <property type="entry name" value="WD40_repeat_dom_sf"/>
</dbReference>
<dbReference type="Pfam" id="PF23769">
    <property type="entry name" value="Beta-prop_WDR75_2nd"/>
    <property type="match status" value="1"/>
</dbReference>
<evidence type="ECO:0000259" key="10">
    <source>
        <dbReference type="Pfam" id="PF13649"/>
    </source>
</evidence>
<dbReference type="InterPro" id="IPR041698">
    <property type="entry name" value="Methyltransf_25"/>
</dbReference>
<evidence type="ECO:0000256" key="5">
    <source>
        <dbReference type="ARBA" id="ARBA00022737"/>
    </source>
</evidence>
<evidence type="ECO:0000256" key="7">
    <source>
        <dbReference type="ARBA" id="ARBA00023242"/>
    </source>
</evidence>
<dbReference type="GO" id="GO:0032040">
    <property type="term" value="C:small-subunit processome"/>
    <property type="evidence" value="ECO:0007669"/>
    <property type="project" value="InterPro"/>
</dbReference>
<evidence type="ECO:0000256" key="1">
    <source>
        <dbReference type="ARBA" id="ARBA00004604"/>
    </source>
</evidence>
<protein>
    <submittedName>
        <fullName evidence="12">Uncharacterized protein</fullName>
    </submittedName>
</protein>
<dbReference type="PANTHER" id="PTHR44215:SF1">
    <property type="entry name" value="WD REPEAT-CONTAINING PROTEIN 75"/>
    <property type="match status" value="1"/>
</dbReference>
<feature type="domain" description="WD repeat-containing protein 75 second beta-propeller" evidence="11">
    <location>
        <begin position="973"/>
        <end position="1207"/>
    </location>
</feature>
<accession>A0A409YIA8</accession>
<evidence type="ECO:0000259" key="11">
    <source>
        <dbReference type="Pfam" id="PF23769"/>
    </source>
</evidence>
<evidence type="ECO:0000256" key="8">
    <source>
        <dbReference type="PROSITE-ProRule" id="PRU00221"/>
    </source>
</evidence>
<dbReference type="CDD" id="cd02440">
    <property type="entry name" value="AdoMet_MTases"/>
    <property type="match status" value="1"/>
</dbReference>
<evidence type="ECO:0000256" key="4">
    <source>
        <dbReference type="ARBA" id="ARBA00022574"/>
    </source>
</evidence>
<dbReference type="GO" id="GO:0003723">
    <property type="term" value="F:RNA binding"/>
    <property type="evidence" value="ECO:0007669"/>
    <property type="project" value="InterPro"/>
</dbReference>
<dbReference type="GO" id="GO:2000234">
    <property type="term" value="P:positive regulation of rRNA processing"/>
    <property type="evidence" value="ECO:0007669"/>
    <property type="project" value="TreeGrafter"/>
</dbReference>
<dbReference type="GO" id="GO:0006364">
    <property type="term" value="P:rRNA processing"/>
    <property type="evidence" value="ECO:0007669"/>
    <property type="project" value="UniProtKB-KW"/>
</dbReference>
<comment type="caution">
    <text evidence="12">The sequence shown here is derived from an EMBL/GenBank/DDBJ whole genome shotgun (WGS) entry which is preliminary data.</text>
</comment>
<dbReference type="GO" id="GO:0045943">
    <property type="term" value="P:positive regulation of transcription by RNA polymerase I"/>
    <property type="evidence" value="ECO:0007669"/>
    <property type="project" value="InterPro"/>
</dbReference>
<gene>
    <name evidence="12" type="ORF">CVT26_009808</name>
</gene>
<keyword evidence="4 8" id="KW-0853">WD repeat</keyword>
<feature type="domain" description="Methyltransferase" evidence="10">
    <location>
        <begin position="85"/>
        <end position="182"/>
    </location>
</feature>
<dbReference type="PROSITE" id="PS50294">
    <property type="entry name" value="WD_REPEATS_REGION"/>
    <property type="match status" value="1"/>
</dbReference>
<dbReference type="Pfam" id="PF23869">
    <property type="entry name" value="Beta-prop_WDR75_1st"/>
    <property type="match status" value="1"/>
</dbReference>
<dbReference type="InParanoid" id="A0A409YIA8"/>
<dbReference type="Proteomes" id="UP000284706">
    <property type="component" value="Unassembled WGS sequence"/>
</dbReference>
<dbReference type="Pfam" id="PF13649">
    <property type="entry name" value="Methyltransf_25"/>
    <property type="match status" value="1"/>
</dbReference>
<dbReference type="EMBL" id="NHYE01000828">
    <property type="protein sequence ID" value="PPR02705.1"/>
    <property type="molecule type" value="Genomic_DNA"/>
</dbReference>
<dbReference type="PANTHER" id="PTHR44215">
    <property type="entry name" value="WD REPEAT-CONTAINING PROTEIN 75"/>
    <property type="match status" value="1"/>
</dbReference>
<dbReference type="SUPFAM" id="SSF50978">
    <property type="entry name" value="WD40 repeat-like"/>
    <property type="match status" value="1"/>
</dbReference>
<evidence type="ECO:0000313" key="12">
    <source>
        <dbReference type="EMBL" id="PPR02705.1"/>
    </source>
</evidence>
<sequence>MQGFPPLPSRQTSPQSGTVLKRQTRPKDFLYKHGQRHHAYDYEKAPYPWSYDRHVLELEPLDNRLAQYLRGSVSFVDFEQHPKRVLDLGCGTGTWIIEAAKEWPDCLFVGFDLVNIQIPLEVLDSSISCRIKWLHGNFLTTRLPFEDEEFDHVHVQSIATGVPENKWGSLLDEISRVLRPAGSVEVIEDDIIFPTLPRWFTQALRPLPVRKHSARYSSGSVPRQTSIPSTSQDPPSRSPHDHALLESLYMSLFENRFINTKPSSILPSYFTIYFRQVAHGPTLSFPMPPLAPLQPLPPQIATTYIEPGSDFVNFRSTFSETLSRPLSLSFSSSVSTVASSLATDKQSSYSSRPRTASAPLAYHGSNSFSSFEFWPEKLRNDSFITPSTGFMLDNGLSEVERGAQRSRSFLPTEQLKSLTERSLAMHLYRNYQAVLACQEAMWEELKDRIRNRRDELLLFGWDDDEELEELQSRKKYERLLERYRSDMQARVSLWSSLDDFGWPLPVREPLSKAELIEEERMRDAMIEARKQATQEEFDVPSRTMREICLRAQMAASTSKHAVHNAETAPITSQNKGKGKGKENRLEQNPAPATVEDVWRGSSSWKWTSLTDPSSSRIPPNIFSYFFSLAGSSVKIYSTATGLVVSTLTAPPLSDEDDSSGVLTSAVINPHNAFQLITASLDGRLLVWDYVNATLLQTIRVGQPIYSLCMHEQSRGYAFIAASKPGQRANLNGNKSNAIILKISLKQSGASNQPEEIVPIGKTRFPTGMGISRNGVWLVVTGGHKVYVAKITSLSSGFTKYVSSERLTCLAFHPSDEYFATGDEKGVIRLWYCLNDDLAIDVRGVEKRTQTRSFHWHAHAVSSITFTPNGAYLLSGGEESVLVIWQLHTGKKEFVPRLGAPISTISISDASRGEEEYLVGLADATYALISSSSLKITRLYSRIKITSQWTSTTSPRGFSPIAFQKCNSTLIIPSSHPSSLQIYSLSSSSVISELEVSPSNRVSRRDDKRIPQAVVEKVTVSESGQWMATVDIREGDSAFSPEVYLKFWSWNAKQEQWELNTRVDRPHGTKGVVDVAFSPDIPGSKTRFLITTGEDSRIKIWKLVQQRTGQERSSSWISFATLAFRTNAPGSTCWAPDASLFAVAVGSHVAIYDPLTRSLCQTLTALRSHNIQSVHFIGASGRYLLAAGSSSLTLWDLVGKCVSWQTSSSPLRIVKIICQQKEASFAVFYSSDGDVAEAGHKTKIAVFQTISSTPTSIHHVPFGLRNVAPLTCHRRSSYSFVGITDAFRVVVLGDSEPTFKDDGLFARGINLEAPVPKKTLFHDIFGTAAFTDSFAEIVSAPHPPSRQEGRRELFNGPVYMAPQFDLLFETANEGVLMSRPTENARSFRDYDDLGEEDLEAEYYKDTSKSHIPRLPIAGEMNIFIRVFKDHHPIGVFLVDLLSLSQH</sequence>
<dbReference type="InterPro" id="IPR015943">
    <property type="entry name" value="WD40/YVTN_repeat-like_dom_sf"/>
</dbReference>
<evidence type="ECO:0000256" key="2">
    <source>
        <dbReference type="ARBA" id="ARBA00022517"/>
    </source>
</evidence>
<name>A0A409YIA8_9AGAR</name>
<dbReference type="SUPFAM" id="SSF50952">
    <property type="entry name" value="Soluble quinoprotein glucose dehydrogenase"/>
    <property type="match status" value="1"/>
</dbReference>
<keyword evidence="2" id="KW-0690">Ribosome biogenesis</keyword>